<reference evidence="1 2" key="1">
    <citation type="submission" date="2015-12" db="EMBL/GenBank/DDBJ databases">
        <title>Bacillus cereus Group isolate.</title>
        <authorList>
            <person name="Kovac J."/>
        </authorList>
    </citation>
    <scope>NUCLEOTIDE SEQUENCE [LARGE SCALE GENOMIC DNA]</scope>
    <source>
        <strain evidence="1 2">FSL K6-0073</strain>
    </source>
</reference>
<sequence length="193" mass="22388">MKKSNQELLHILDYVFEHYIDADITDETREEVKSGYKQIKGMIEQADKQEFLRSVIDGKWFQIKTENKRVFLVKIQLVHPVTLGGIGKERELKTLWLSKEDPEAMAFSDVKESSFEFNEGVLTIHEASSYNFGSMEPGDDCIYDENGVLDEFKLQNVVVRNSRDGFVYEPEFIEVWNRLKESNLDGIPVLKTN</sequence>
<dbReference type="Proteomes" id="UP000075476">
    <property type="component" value="Unassembled WGS sequence"/>
</dbReference>
<comment type="caution">
    <text evidence="1">The sequence shown here is derived from an EMBL/GenBank/DDBJ whole genome shotgun (WGS) entry which is preliminary data.</text>
</comment>
<evidence type="ECO:0000313" key="1">
    <source>
        <dbReference type="EMBL" id="KXY50908.1"/>
    </source>
</evidence>
<protein>
    <submittedName>
        <fullName evidence="1">Uncharacterized protein</fullName>
    </submittedName>
</protein>
<dbReference type="RefSeq" id="WP_000749492.1">
    <property type="nucleotide sequence ID" value="NZ_LOMO01000001.1"/>
</dbReference>
<gene>
    <name evidence="1" type="ORF">AT268_30645</name>
</gene>
<evidence type="ECO:0000313" key="2">
    <source>
        <dbReference type="Proteomes" id="UP000075476"/>
    </source>
</evidence>
<dbReference type="AlphaFoldDB" id="A0A9X0MJB2"/>
<dbReference type="EMBL" id="LOMO01000001">
    <property type="protein sequence ID" value="KXY50908.1"/>
    <property type="molecule type" value="Genomic_DNA"/>
</dbReference>
<accession>A0A9X0MJB2</accession>
<organism evidence="1 2">
    <name type="scientific">Bacillus cereus</name>
    <dbReference type="NCBI Taxonomy" id="1396"/>
    <lineage>
        <taxon>Bacteria</taxon>
        <taxon>Bacillati</taxon>
        <taxon>Bacillota</taxon>
        <taxon>Bacilli</taxon>
        <taxon>Bacillales</taxon>
        <taxon>Bacillaceae</taxon>
        <taxon>Bacillus</taxon>
        <taxon>Bacillus cereus group</taxon>
    </lineage>
</organism>
<name>A0A9X0MJB2_BACCE</name>
<proteinExistence type="predicted"/>